<keyword evidence="3" id="KW-1133">Transmembrane helix</keyword>
<sequence length="335" mass="37095">MYESSGAFARMTDPIPQQPSPPSPSSPLSPSSSPAIPPTSPGAPRSPGLFGREEAIVDHLRAFLASYADRTARAEEARREQTEAAAKKHRLATARAEEELKRRLLKADTQLAEAIEQLDAQFTERRAHLLKDLETRLAAQQERYERRGERIEREYRESVWLAETVLESSKPKPGQEFDALCKRLDAGCKSLAEYEVFVASLWPKVVPHKEPLESAEAESADTLAHLSIPDDPETFETLCEDVQQRAHALDRLRLPGFFRSGLAMFVAPVVVAVAVLGVGFATEWTQWKPAVAAGGAAFILAVGLLIPLRRAAARRFRKARREFDSQLAHARAVAE</sequence>
<feature type="coiled-coil region" evidence="1">
    <location>
        <begin position="79"/>
        <end position="150"/>
    </location>
</feature>
<keyword evidence="3" id="KW-0472">Membrane</keyword>
<protein>
    <submittedName>
        <fullName evidence="4">Uncharacterized protein</fullName>
    </submittedName>
</protein>
<feature type="non-terminal residue" evidence="4">
    <location>
        <position position="335"/>
    </location>
</feature>
<feature type="transmembrane region" description="Helical" evidence="3">
    <location>
        <begin position="287"/>
        <end position="308"/>
    </location>
</feature>
<accession>A0A3B1DH65</accession>
<keyword evidence="1" id="KW-0175">Coiled coil</keyword>
<keyword evidence="3" id="KW-0812">Transmembrane</keyword>
<reference evidence="4" key="1">
    <citation type="submission" date="2018-06" db="EMBL/GenBank/DDBJ databases">
        <authorList>
            <person name="Zhirakovskaya E."/>
        </authorList>
    </citation>
    <scope>NUCLEOTIDE SEQUENCE</scope>
</reference>
<proteinExistence type="predicted"/>
<organism evidence="4">
    <name type="scientific">hydrothermal vent metagenome</name>
    <dbReference type="NCBI Taxonomy" id="652676"/>
    <lineage>
        <taxon>unclassified sequences</taxon>
        <taxon>metagenomes</taxon>
        <taxon>ecological metagenomes</taxon>
    </lineage>
</organism>
<evidence type="ECO:0000256" key="2">
    <source>
        <dbReference type="SAM" id="MobiDB-lite"/>
    </source>
</evidence>
<feature type="compositionally biased region" description="Pro residues" evidence="2">
    <location>
        <begin position="16"/>
        <end position="27"/>
    </location>
</feature>
<dbReference type="EMBL" id="UOGK01000649">
    <property type="protein sequence ID" value="VAX42146.1"/>
    <property type="molecule type" value="Genomic_DNA"/>
</dbReference>
<evidence type="ECO:0000313" key="4">
    <source>
        <dbReference type="EMBL" id="VAX42146.1"/>
    </source>
</evidence>
<evidence type="ECO:0000256" key="1">
    <source>
        <dbReference type="SAM" id="Coils"/>
    </source>
</evidence>
<feature type="region of interest" description="Disordered" evidence="2">
    <location>
        <begin position="1"/>
        <end position="52"/>
    </location>
</feature>
<dbReference type="AlphaFoldDB" id="A0A3B1DH65"/>
<gene>
    <name evidence="4" type="ORF">MNBD_PLANCTO03-523</name>
</gene>
<name>A0A3B1DH65_9ZZZZ</name>
<feature type="transmembrane region" description="Helical" evidence="3">
    <location>
        <begin position="261"/>
        <end position="281"/>
    </location>
</feature>
<evidence type="ECO:0000256" key="3">
    <source>
        <dbReference type="SAM" id="Phobius"/>
    </source>
</evidence>